<feature type="transmembrane region" description="Helical" evidence="7">
    <location>
        <begin position="100"/>
        <end position="118"/>
    </location>
</feature>
<dbReference type="AlphaFoldDB" id="A0A163TBN4"/>
<dbReference type="GO" id="GO:0042907">
    <property type="term" value="F:xanthine transmembrane transporter activity"/>
    <property type="evidence" value="ECO:0007669"/>
    <property type="project" value="TreeGrafter"/>
</dbReference>
<comment type="similarity">
    <text evidence="2">Belongs to the nucleobase:cation symporter-2 (NCS2) (TC 2.A.40) family.</text>
</comment>
<name>A0A163TBN4_9BACL</name>
<feature type="transmembrane region" description="Helical" evidence="7">
    <location>
        <begin position="318"/>
        <end position="339"/>
    </location>
</feature>
<proteinExistence type="inferred from homology"/>
<dbReference type="PANTHER" id="PTHR42810">
    <property type="entry name" value="PURINE PERMEASE C1399.01C-RELATED"/>
    <property type="match status" value="1"/>
</dbReference>
<evidence type="ECO:0000313" key="8">
    <source>
        <dbReference type="EMBL" id="KZE71548.1"/>
    </source>
</evidence>
<dbReference type="Pfam" id="PF00860">
    <property type="entry name" value="Xan_ur_permease"/>
    <property type="match status" value="1"/>
</dbReference>
<dbReference type="Proteomes" id="UP000076563">
    <property type="component" value="Unassembled WGS sequence"/>
</dbReference>
<comment type="subcellular location">
    <subcellularLocation>
        <location evidence="1">Membrane</location>
        <topology evidence="1">Multi-pass membrane protein</topology>
    </subcellularLocation>
</comment>
<organism evidence="8 9">
    <name type="scientific">Paenibacillus elgii</name>
    <dbReference type="NCBI Taxonomy" id="189691"/>
    <lineage>
        <taxon>Bacteria</taxon>
        <taxon>Bacillati</taxon>
        <taxon>Bacillota</taxon>
        <taxon>Bacilli</taxon>
        <taxon>Bacillales</taxon>
        <taxon>Paenibacillaceae</taxon>
        <taxon>Paenibacillus</taxon>
    </lineage>
</organism>
<feature type="transmembrane region" description="Helical" evidence="7">
    <location>
        <begin position="345"/>
        <end position="365"/>
    </location>
</feature>
<dbReference type="RefSeq" id="WP_063187894.1">
    <property type="nucleotide sequence ID" value="NZ_LQRA01000110.1"/>
</dbReference>
<keyword evidence="6 7" id="KW-0472">Membrane</keyword>
<sequence>MRKLALGGSLSTLQWLMFLLANSIALPVVIGGMFHLPPEEISSLMQRTFLVVGLSSFLQGWIGHRYPIADGPAGSWVSVFVIMADVAVKQGGSPQDMLPLLEGGIAIAALLLVVLGLTGWVQKLLFLFTPLVTGTFLFLLALQLSGVFMKGMLGLQGAAVRPDPAIALLSIAIFGLVVLLSVKGRGWVKQYAVMIGIVSGWAGYGLLGLGAGSPAVAAPPVQLPELFAWGAPQWDAGIALTAALFTFILLSNTIAAVTAVRDAMPEPARDPKRTLNRGVFAGGLSHGIAVLFSTIAVVPLPVTAGFIRITEQTRLRPFLAAALLFAGISFVPAAVRAVAMLPGPVASAALLASFVQMIVIAMQTISKEALDLRRLTIFGITLVCSVGLMFLPAEAFQGLPPMLTYVFGNALLFGTMLVTLLEQLWKPSEAGAQVPQLPSQ</sequence>
<dbReference type="GO" id="GO:0005886">
    <property type="term" value="C:plasma membrane"/>
    <property type="evidence" value="ECO:0007669"/>
    <property type="project" value="TreeGrafter"/>
</dbReference>
<keyword evidence="9" id="KW-1185">Reference proteome</keyword>
<feature type="transmembrane region" description="Helical" evidence="7">
    <location>
        <begin position="238"/>
        <end position="260"/>
    </location>
</feature>
<evidence type="ECO:0000256" key="5">
    <source>
        <dbReference type="ARBA" id="ARBA00022989"/>
    </source>
</evidence>
<feature type="transmembrane region" description="Helical" evidence="7">
    <location>
        <begin position="402"/>
        <end position="421"/>
    </location>
</feature>
<feature type="transmembrane region" description="Helical" evidence="7">
    <location>
        <begin position="12"/>
        <end position="36"/>
    </location>
</feature>
<keyword evidence="4 7" id="KW-0812">Transmembrane</keyword>
<dbReference type="OrthoDB" id="5597247at2"/>
<evidence type="ECO:0000256" key="3">
    <source>
        <dbReference type="ARBA" id="ARBA00022448"/>
    </source>
</evidence>
<feature type="transmembrane region" description="Helical" evidence="7">
    <location>
        <begin position="165"/>
        <end position="182"/>
    </location>
</feature>
<accession>A0A163TBN4</accession>
<evidence type="ECO:0000256" key="7">
    <source>
        <dbReference type="SAM" id="Phobius"/>
    </source>
</evidence>
<feature type="transmembrane region" description="Helical" evidence="7">
    <location>
        <begin position="124"/>
        <end position="144"/>
    </location>
</feature>
<feature type="transmembrane region" description="Helical" evidence="7">
    <location>
        <begin position="194"/>
        <end position="217"/>
    </location>
</feature>
<evidence type="ECO:0000313" key="9">
    <source>
        <dbReference type="Proteomes" id="UP000076563"/>
    </source>
</evidence>
<reference evidence="9" key="1">
    <citation type="submission" date="2016-01" db="EMBL/GenBank/DDBJ databases">
        <title>Draft genome of Chromobacterium sp. F49.</title>
        <authorList>
            <person name="Hong K.W."/>
        </authorList>
    </citation>
    <scope>NUCLEOTIDE SEQUENCE [LARGE SCALE GENOMIC DNA]</scope>
    <source>
        <strain evidence="9">M63</strain>
    </source>
</reference>
<evidence type="ECO:0000256" key="6">
    <source>
        <dbReference type="ARBA" id="ARBA00023136"/>
    </source>
</evidence>
<dbReference type="NCBIfam" id="NF037981">
    <property type="entry name" value="NCS2_1"/>
    <property type="match status" value="1"/>
</dbReference>
<dbReference type="eggNOG" id="COG2233">
    <property type="taxonomic scope" value="Bacteria"/>
</dbReference>
<feature type="transmembrane region" description="Helical" evidence="7">
    <location>
        <begin position="48"/>
        <end position="66"/>
    </location>
</feature>
<dbReference type="EMBL" id="LQRA01000110">
    <property type="protein sequence ID" value="KZE71548.1"/>
    <property type="molecule type" value="Genomic_DNA"/>
</dbReference>
<keyword evidence="3" id="KW-0813">Transport</keyword>
<dbReference type="PANTHER" id="PTHR42810:SF1">
    <property type="entry name" value="PURINE PERMEASE YWDJ-RELATED"/>
    <property type="match status" value="1"/>
</dbReference>
<protein>
    <submittedName>
        <fullName evidence="8">Xanthine permease</fullName>
    </submittedName>
</protein>
<evidence type="ECO:0000256" key="4">
    <source>
        <dbReference type="ARBA" id="ARBA00022692"/>
    </source>
</evidence>
<dbReference type="STRING" id="1007103.GCA_000213315_05216"/>
<comment type="caution">
    <text evidence="8">The sequence shown here is derived from an EMBL/GenBank/DDBJ whole genome shotgun (WGS) entry which is preliminary data.</text>
</comment>
<evidence type="ECO:0000256" key="2">
    <source>
        <dbReference type="ARBA" id="ARBA00008821"/>
    </source>
</evidence>
<evidence type="ECO:0000256" key="1">
    <source>
        <dbReference type="ARBA" id="ARBA00004141"/>
    </source>
</evidence>
<gene>
    <name evidence="8" type="ORF">AV654_04860</name>
</gene>
<keyword evidence="5 7" id="KW-1133">Transmembrane helix</keyword>
<feature type="transmembrane region" description="Helical" evidence="7">
    <location>
        <begin position="377"/>
        <end position="396"/>
    </location>
</feature>
<dbReference type="InterPro" id="IPR006043">
    <property type="entry name" value="NCS2"/>
</dbReference>
<feature type="transmembrane region" description="Helical" evidence="7">
    <location>
        <begin position="280"/>
        <end position="306"/>
    </location>
</feature>